<evidence type="ECO:0000256" key="3">
    <source>
        <dbReference type="ARBA" id="ARBA00023242"/>
    </source>
</evidence>
<feature type="compositionally biased region" description="Polar residues" evidence="4">
    <location>
        <begin position="65"/>
        <end position="75"/>
    </location>
</feature>
<organism evidence="6 7">
    <name type="scientific">Mycena belliarum</name>
    <dbReference type="NCBI Taxonomy" id="1033014"/>
    <lineage>
        <taxon>Eukaryota</taxon>
        <taxon>Fungi</taxon>
        <taxon>Dikarya</taxon>
        <taxon>Basidiomycota</taxon>
        <taxon>Agaricomycotina</taxon>
        <taxon>Agaricomycetes</taxon>
        <taxon>Agaricomycetidae</taxon>
        <taxon>Agaricales</taxon>
        <taxon>Marasmiineae</taxon>
        <taxon>Mycenaceae</taxon>
        <taxon>Mycena</taxon>
    </lineage>
</organism>
<dbReference type="PANTHER" id="PTHR12549:SF38">
    <property type="entry name" value="JMJC DOMAIN-CONTAINING HISTONE DEMETHYLASE 2, ISOFORM A"/>
    <property type="match status" value="1"/>
</dbReference>
<keyword evidence="3" id="KW-0539">Nucleus</keyword>
<feature type="region of interest" description="Disordered" evidence="4">
    <location>
        <begin position="17"/>
        <end position="75"/>
    </location>
</feature>
<evidence type="ECO:0000256" key="4">
    <source>
        <dbReference type="SAM" id="MobiDB-lite"/>
    </source>
</evidence>
<dbReference type="GO" id="GO:0032454">
    <property type="term" value="F:histone H3K9 demethylase activity"/>
    <property type="evidence" value="ECO:0007669"/>
    <property type="project" value="InterPro"/>
</dbReference>
<protein>
    <recommendedName>
        <fullName evidence="5">JmjC domain-containing protein</fullName>
    </recommendedName>
</protein>
<evidence type="ECO:0000313" key="6">
    <source>
        <dbReference type="EMBL" id="KAJ7101278.1"/>
    </source>
</evidence>
<dbReference type="PANTHER" id="PTHR12549">
    <property type="entry name" value="JMJC DOMAIN-CONTAINING HISTONE DEMETHYLATION PROTEIN"/>
    <property type="match status" value="1"/>
</dbReference>
<reference evidence="6" key="1">
    <citation type="submission" date="2023-03" db="EMBL/GenBank/DDBJ databases">
        <title>Massive genome expansion in bonnet fungi (Mycena s.s.) driven by repeated elements and novel gene families across ecological guilds.</title>
        <authorList>
            <consortium name="Lawrence Berkeley National Laboratory"/>
            <person name="Harder C.B."/>
            <person name="Miyauchi S."/>
            <person name="Viragh M."/>
            <person name="Kuo A."/>
            <person name="Thoen E."/>
            <person name="Andreopoulos B."/>
            <person name="Lu D."/>
            <person name="Skrede I."/>
            <person name="Drula E."/>
            <person name="Henrissat B."/>
            <person name="Morin E."/>
            <person name="Kohler A."/>
            <person name="Barry K."/>
            <person name="LaButti K."/>
            <person name="Morin E."/>
            <person name="Salamov A."/>
            <person name="Lipzen A."/>
            <person name="Mereny Z."/>
            <person name="Hegedus B."/>
            <person name="Baldrian P."/>
            <person name="Stursova M."/>
            <person name="Weitz H."/>
            <person name="Taylor A."/>
            <person name="Grigoriev I.V."/>
            <person name="Nagy L.G."/>
            <person name="Martin F."/>
            <person name="Kauserud H."/>
        </authorList>
    </citation>
    <scope>NUCLEOTIDE SEQUENCE</scope>
    <source>
        <strain evidence="6">CBHHK173m</strain>
    </source>
</reference>
<dbReference type="GO" id="GO:0000785">
    <property type="term" value="C:chromatin"/>
    <property type="evidence" value="ECO:0007669"/>
    <property type="project" value="TreeGrafter"/>
</dbReference>
<evidence type="ECO:0000256" key="2">
    <source>
        <dbReference type="ARBA" id="ARBA00022723"/>
    </source>
</evidence>
<sequence>MSRSFVPHRRRFLADILNPSDEPGTQHGTQASAAPSLNHGRLSRIADLPQTGEATGLSPDRWAGPSQTYCPSVATDSTSNGYSVLQPVSAAQRSPPSLSPTHPERPTVERGSSQAAQKRGAAAIQDAEQRPGAKRSSTGRGARPTGANQRSKRREQSTQEMTLNGIRVPMRRRGDDVRYNPPAPCTAAPRAFPANTTHLAELQVFRCMYREYKTTQDVFPCCLACTSHLIGATCRFQRIRTFLLDEHRRITGFYFANADADGGRDGPPVAFQPKWNVPFTPDLARETKQVIARALASPLRQELDLIMAPDVVYLPQSQATCDTCLASLVCAAWMCHLCGQVLCADCIAVLEGQAAAPAAPRADFAAYHWWFFSCPKRGAEHAAGDFVRVARLARRAVAAAVAEMEALVREDDTPPRSAACPEGLSQTVAAAELTGDAFRALWARGEAFLVTGVGRRLKLDWCEYLAQECDAQKCTVLNWPGWFKPGGQTMTAMALGELVGGLGRYEGRERCWKTQNWGAPVALLADLAQALPMPDHLRGNGVRNLTSHLPSPADGSKLEPVVTITYAHPDATALTMGEGRLHLARADTFVLLAHATPDPAGAPGGAVWDVFRAEDSTALRAFLRARFPMQNPARDPLRQNLVYLPAGARAALRREHGIAGVRVYQRAGDAMVVPAGCAFQVCNLSDCIAATVDFVSLENVPRCAVLEREFAEPNRRFWPHQPVLPLRAMLWDAWVSCCRQDTAAVV</sequence>
<dbReference type="GO" id="GO:0031490">
    <property type="term" value="F:chromatin DNA binding"/>
    <property type="evidence" value="ECO:0007669"/>
    <property type="project" value="TreeGrafter"/>
</dbReference>
<feature type="region of interest" description="Disordered" evidence="4">
    <location>
        <begin position="88"/>
        <end position="165"/>
    </location>
</feature>
<dbReference type="SUPFAM" id="SSF51197">
    <property type="entry name" value="Clavaminate synthase-like"/>
    <property type="match status" value="1"/>
</dbReference>
<dbReference type="EMBL" id="JARJCN010000004">
    <property type="protein sequence ID" value="KAJ7101278.1"/>
    <property type="molecule type" value="Genomic_DNA"/>
</dbReference>
<feature type="compositionally biased region" description="Polar residues" evidence="4">
    <location>
        <begin position="26"/>
        <end position="35"/>
    </location>
</feature>
<dbReference type="GO" id="GO:0003712">
    <property type="term" value="F:transcription coregulator activity"/>
    <property type="evidence" value="ECO:0007669"/>
    <property type="project" value="TreeGrafter"/>
</dbReference>
<dbReference type="Gene3D" id="2.60.120.650">
    <property type="entry name" value="Cupin"/>
    <property type="match status" value="1"/>
</dbReference>
<dbReference type="InterPro" id="IPR045109">
    <property type="entry name" value="LSDs-like"/>
</dbReference>
<evidence type="ECO:0000313" key="7">
    <source>
        <dbReference type="Proteomes" id="UP001222325"/>
    </source>
</evidence>
<dbReference type="GO" id="GO:0006357">
    <property type="term" value="P:regulation of transcription by RNA polymerase II"/>
    <property type="evidence" value="ECO:0007669"/>
    <property type="project" value="TreeGrafter"/>
</dbReference>
<feature type="domain" description="JmjC" evidence="5">
    <location>
        <begin position="520"/>
        <end position="711"/>
    </location>
</feature>
<proteinExistence type="predicted"/>
<keyword evidence="7" id="KW-1185">Reference proteome</keyword>
<evidence type="ECO:0000259" key="5">
    <source>
        <dbReference type="PROSITE" id="PS51184"/>
    </source>
</evidence>
<evidence type="ECO:0000256" key="1">
    <source>
        <dbReference type="ARBA" id="ARBA00004123"/>
    </source>
</evidence>
<feature type="compositionally biased region" description="Polar residues" evidence="4">
    <location>
        <begin position="89"/>
        <end position="100"/>
    </location>
</feature>
<dbReference type="GO" id="GO:0000118">
    <property type="term" value="C:histone deacetylase complex"/>
    <property type="evidence" value="ECO:0007669"/>
    <property type="project" value="TreeGrafter"/>
</dbReference>
<gene>
    <name evidence="6" type="ORF">B0H15DRAFT_990933</name>
</gene>
<dbReference type="AlphaFoldDB" id="A0AAD6UG30"/>
<accession>A0AAD6UG30</accession>
<comment type="caution">
    <text evidence="6">The sequence shown here is derived from an EMBL/GenBank/DDBJ whole genome shotgun (WGS) entry which is preliminary data.</text>
</comment>
<dbReference type="InterPro" id="IPR003347">
    <property type="entry name" value="JmjC_dom"/>
</dbReference>
<comment type="subcellular location">
    <subcellularLocation>
        <location evidence="1">Nucleus</location>
    </subcellularLocation>
</comment>
<keyword evidence="2" id="KW-0479">Metal-binding</keyword>
<dbReference type="GO" id="GO:0046872">
    <property type="term" value="F:metal ion binding"/>
    <property type="evidence" value="ECO:0007669"/>
    <property type="project" value="UniProtKB-KW"/>
</dbReference>
<dbReference type="PROSITE" id="PS51184">
    <property type="entry name" value="JMJC"/>
    <property type="match status" value="1"/>
</dbReference>
<dbReference type="Pfam" id="PF02373">
    <property type="entry name" value="JmjC"/>
    <property type="match status" value="1"/>
</dbReference>
<dbReference type="Proteomes" id="UP001222325">
    <property type="component" value="Unassembled WGS sequence"/>
</dbReference>
<name>A0AAD6UG30_9AGAR</name>
<dbReference type="SMART" id="SM00558">
    <property type="entry name" value="JmjC"/>
    <property type="match status" value="1"/>
</dbReference>